<reference evidence="1 2" key="1">
    <citation type="submission" date="2023-01" db="EMBL/GenBank/DDBJ databases">
        <title>Analysis of 21 Apiospora genomes using comparative genomics revels a genus with tremendous synthesis potential of carbohydrate active enzymes and secondary metabolites.</title>
        <authorList>
            <person name="Sorensen T."/>
        </authorList>
    </citation>
    <scope>NUCLEOTIDE SEQUENCE [LARGE SCALE GENOMIC DNA]</scope>
    <source>
        <strain evidence="1 2">CBS 117206</strain>
    </source>
</reference>
<proteinExistence type="predicted"/>
<organism evidence="1 2">
    <name type="scientific">Apiospora kogelbergensis</name>
    <dbReference type="NCBI Taxonomy" id="1337665"/>
    <lineage>
        <taxon>Eukaryota</taxon>
        <taxon>Fungi</taxon>
        <taxon>Dikarya</taxon>
        <taxon>Ascomycota</taxon>
        <taxon>Pezizomycotina</taxon>
        <taxon>Sordariomycetes</taxon>
        <taxon>Xylariomycetidae</taxon>
        <taxon>Amphisphaeriales</taxon>
        <taxon>Apiosporaceae</taxon>
        <taxon>Apiospora</taxon>
    </lineage>
</organism>
<dbReference type="AlphaFoldDB" id="A0AAW0Q6G3"/>
<dbReference type="EMBL" id="JAQQWP010000011">
    <property type="protein sequence ID" value="KAK8095533.1"/>
    <property type="molecule type" value="Genomic_DNA"/>
</dbReference>
<evidence type="ECO:0000313" key="2">
    <source>
        <dbReference type="Proteomes" id="UP001392437"/>
    </source>
</evidence>
<sequence>MPAAAPRNPVMYTRCMPVATSNLLKIRSLEDKLRGLHGGFQVAPAELEGISQRYEGVADVCFVVVQDQQTLGTEVPRAYVIKAPGWRVSYEDEEGVVAADQFRRWSYGRLASHE</sequence>
<dbReference type="Gene3D" id="3.30.300.30">
    <property type="match status" value="1"/>
</dbReference>
<dbReference type="SUPFAM" id="SSF56801">
    <property type="entry name" value="Acetyl-CoA synthetase-like"/>
    <property type="match status" value="1"/>
</dbReference>
<protein>
    <submittedName>
        <fullName evidence="1">Acetyl-CoA synthetase-like protein</fullName>
    </submittedName>
</protein>
<accession>A0AAW0Q6G3</accession>
<name>A0AAW0Q6G3_9PEZI</name>
<gene>
    <name evidence="1" type="ORF">PG999_013555</name>
</gene>
<keyword evidence="2" id="KW-1185">Reference proteome</keyword>
<dbReference type="Proteomes" id="UP001392437">
    <property type="component" value="Unassembled WGS sequence"/>
</dbReference>
<comment type="caution">
    <text evidence="1">The sequence shown here is derived from an EMBL/GenBank/DDBJ whole genome shotgun (WGS) entry which is preliminary data.</text>
</comment>
<dbReference type="InterPro" id="IPR045851">
    <property type="entry name" value="AMP-bd_C_sf"/>
</dbReference>
<evidence type="ECO:0000313" key="1">
    <source>
        <dbReference type="EMBL" id="KAK8095533.1"/>
    </source>
</evidence>